<sequence>MLELERLSTVKATGDGAGMVTLICFVGYDFQRIIDGVNFFRANYPIEAIYLLYDKKKDVYGYASRLNAKALENALSFAGSKPTLVPLNPQSYEDVFATLYKILKEESGKGRKVLIDATSTSKEGIGAAVTCALMFYDVGVYIVPPNERGWHIPTPNTPEFNEWFNKVRNVRGLQPQLIYLPGQRLDQPSEDEERILLALESRGGKAESIKSIIEWCGEDSSSPAVKNKYSRLIRKLLKDGLIQLDFSTKTKRVKLSGFGKVLAKAIKSAKVQKPEAVISVKRQEAPPSDIEATL</sequence>
<evidence type="ECO:0000313" key="3">
    <source>
        <dbReference type="Proteomes" id="UP000278475"/>
    </source>
</evidence>
<organism evidence="2 3">
    <name type="scientific">Thermoproteota archaeon</name>
    <dbReference type="NCBI Taxonomy" id="2056631"/>
    <lineage>
        <taxon>Archaea</taxon>
        <taxon>Thermoproteota</taxon>
    </lineage>
</organism>
<proteinExistence type="predicted"/>
<dbReference type="Proteomes" id="UP000278475">
    <property type="component" value="Unassembled WGS sequence"/>
</dbReference>
<dbReference type="InterPro" id="IPR046260">
    <property type="entry name" value="HFX_2341-like_N"/>
</dbReference>
<gene>
    <name evidence="2" type="ORF">DRJ31_06380</name>
</gene>
<name>A0A497ENV7_9CREN</name>
<dbReference type="EMBL" id="QMQV01000057">
    <property type="protein sequence ID" value="RLE48826.1"/>
    <property type="molecule type" value="Genomic_DNA"/>
</dbReference>
<accession>A0A497ENV7</accession>
<feature type="domain" description="HFX-2341-like N-terminal" evidence="1">
    <location>
        <begin position="23"/>
        <end position="147"/>
    </location>
</feature>
<evidence type="ECO:0000313" key="2">
    <source>
        <dbReference type="EMBL" id="RLE48826.1"/>
    </source>
</evidence>
<evidence type="ECO:0000259" key="1">
    <source>
        <dbReference type="Pfam" id="PF19810"/>
    </source>
</evidence>
<dbReference type="AlphaFoldDB" id="A0A497ENV7"/>
<dbReference type="Pfam" id="PF19810">
    <property type="entry name" value="HFX_2341_N"/>
    <property type="match status" value="1"/>
</dbReference>
<protein>
    <recommendedName>
        <fullName evidence="1">HFX-2341-like N-terminal domain-containing protein</fullName>
    </recommendedName>
</protein>
<comment type="caution">
    <text evidence="2">The sequence shown here is derived from an EMBL/GenBank/DDBJ whole genome shotgun (WGS) entry which is preliminary data.</text>
</comment>
<reference evidence="2 3" key="1">
    <citation type="submission" date="2018-06" db="EMBL/GenBank/DDBJ databases">
        <title>Extensive metabolic versatility and redundancy in microbially diverse, dynamic hydrothermal sediments.</title>
        <authorList>
            <person name="Dombrowski N."/>
            <person name="Teske A."/>
            <person name="Baker B.J."/>
        </authorList>
    </citation>
    <scope>NUCLEOTIDE SEQUENCE [LARGE SCALE GENOMIC DNA]</scope>
    <source>
        <strain evidence="2">B66_G16</strain>
    </source>
</reference>